<dbReference type="PANTHER" id="PTHR23140">
    <property type="entry name" value="RNA PROCESSING PROTEIN LD23810P"/>
    <property type="match status" value="1"/>
</dbReference>
<reference evidence="4" key="1">
    <citation type="submission" date="2016-06" db="UniProtKB">
        <authorList>
            <consortium name="WormBaseParasite"/>
        </authorList>
    </citation>
    <scope>IDENTIFICATION</scope>
</reference>
<dbReference type="InterPro" id="IPR012677">
    <property type="entry name" value="Nucleotide-bd_a/b_plait_sf"/>
</dbReference>
<dbReference type="Proteomes" id="UP000271098">
    <property type="component" value="Unassembled WGS sequence"/>
</dbReference>
<keyword evidence="3" id="KW-1185">Reference proteome</keyword>
<dbReference type="PANTHER" id="PTHR23140:SF4">
    <property type="entry name" value="PROTEIN CBR-NRD-1"/>
    <property type="match status" value="1"/>
</dbReference>
<dbReference type="OrthoDB" id="79367at2759"/>
<name>A0A183DA37_9BILA</name>
<dbReference type="InterPro" id="IPR035979">
    <property type="entry name" value="RBD_domain_sf"/>
</dbReference>
<dbReference type="WBParaSite" id="GPUH_0000558601-mRNA-1">
    <property type="protein sequence ID" value="GPUH_0000558601-mRNA-1"/>
    <property type="gene ID" value="GPUH_0000558601"/>
</dbReference>
<dbReference type="GO" id="GO:0003723">
    <property type="term" value="F:RNA binding"/>
    <property type="evidence" value="ECO:0007669"/>
    <property type="project" value="TreeGrafter"/>
</dbReference>
<sequence length="175" mass="19760">MGRIPSSCGEPDIRRAVAEAGEPARISIIHSRACAYVTMKDRKAAFRVMDRMQGNFKILDKNVKLSWGIGQGLKGDKYAEYWDSERGYSVIPYSKLPDDLEPLIDGGHLEVESLPSNLKNIYDEHGLKGKQREPEPASHQSTSDIQLPQMAPNMPPYQQFPRLSFFFFFVALPQS</sequence>
<dbReference type="InterPro" id="IPR051485">
    <property type="entry name" value="SR-CTD_assoc_factor"/>
</dbReference>
<accession>A0A183DA37</accession>
<evidence type="ECO:0000313" key="2">
    <source>
        <dbReference type="EMBL" id="VDK51345.1"/>
    </source>
</evidence>
<dbReference type="AlphaFoldDB" id="A0A183DA37"/>
<evidence type="ECO:0000313" key="4">
    <source>
        <dbReference type="WBParaSite" id="GPUH_0000558601-mRNA-1"/>
    </source>
</evidence>
<proteinExistence type="predicted"/>
<dbReference type="EMBL" id="UYRT01012017">
    <property type="protein sequence ID" value="VDK51345.1"/>
    <property type="molecule type" value="Genomic_DNA"/>
</dbReference>
<dbReference type="Gene3D" id="3.30.70.330">
    <property type="match status" value="1"/>
</dbReference>
<protein>
    <submittedName>
        <fullName evidence="4">RRM domain-containing protein</fullName>
    </submittedName>
</protein>
<evidence type="ECO:0000256" key="1">
    <source>
        <dbReference type="SAM" id="MobiDB-lite"/>
    </source>
</evidence>
<reference evidence="2 3" key="2">
    <citation type="submission" date="2018-11" db="EMBL/GenBank/DDBJ databases">
        <authorList>
            <consortium name="Pathogen Informatics"/>
        </authorList>
    </citation>
    <scope>NUCLEOTIDE SEQUENCE [LARGE SCALE GENOMIC DNA]</scope>
</reference>
<dbReference type="SUPFAM" id="SSF54928">
    <property type="entry name" value="RNA-binding domain, RBD"/>
    <property type="match status" value="1"/>
</dbReference>
<organism evidence="4">
    <name type="scientific">Gongylonema pulchrum</name>
    <dbReference type="NCBI Taxonomy" id="637853"/>
    <lineage>
        <taxon>Eukaryota</taxon>
        <taxon>Metazoa</taxon>
        <taxon>Ecdysozoa</taxon>
        <taxon>Nematoda</taxon>
        <taxon>Chromadorea</taxon>
        <taxon>Rhabditida</taxon>
        <taxon>Spirurina</taxon>
        <taxon>Spiruromorpha</taxon>
        <taxon>Spiruroidea</taxon>
        <taxon>Gongylonematidae</taxon>
        <taxon>Gongylonema</taxon>
    </lineage>
</organism>
<feature type="region of interest" description="Disordered" evidence="1">
    <location>
        <begin position="128"/>
        <end position="152"/>
    </location>
</feature>
<dbReference type="GO" id="GO:0005634">
    <property type="term" value="C:nucleus"/>
    <property type="evidence" value="ECO:0007669"/>
    <property type="project" value="TreeGrafter"/>
</dbReference>
<evidence type="ECO:0000313" key="3">
    <source>
        <dbReference type="Proteomes" id="UP000271098"/>
    </source>
</evidence>
<gene>
    <name evidence="2" type="ORF">GPUH_LOCUS5577</name>
</gene>